<dbReference type="InterPro" id="IPR008160">
    <property type="entry name" value="Collagen"/>
</dbReference>
<dbReference type="Pfam" id="PF01391">
    <property type="entry name" value="Collagen"/>
    <property type="match status" value="1"/>
</dbReference>
<evidence type="ECO:0000313" key="3">
    <source>
        <dbReference type="Proteomes" id="UP000053271"/>
    </source>
</evidence>
<feature type="compositionally biased region" description="Low complexity" evidence="1">
    <location>
        <begin position="43"/>
        <end position="52"/>
    </location>
</feature>
<organism evidence="2 3">
    <name type="scientific">Streptomyces longwoodensis</name>
    <dbReference type="NCBI Taxonomy" id="68231"/>
    <lineage>
        <taxon>Bacteria</taxon>
        <taxon>Bacillati</taxon>
        <taxon>Actinomycetota</taxon>
        <taxon>Actinomycetes</taxon>
        <taxon>Kitasatosporales</taxon>
        <taxon>Streptomycetaceae</taxon>
        <taxon>Streptomyces</taxon>
    </lineage>
</organism>
<feature type="compositionally biased region" description="Pro residues" evidence="1">
    <location>
        <begin position="53"/>
        <end position="68"/>
    </location>
</feature>
<comment type="caution">
    <text evidence="2">The sequence shown here is derived from an EMBL/GenBank/DDBJ whole genome shotgun (WGS) entry which is preliminary data.</text>
</comment>
<dbReference type="RefSeq" id="WP_067233735.1">
    <property type="nucleotide sequence ID" value="NZ_KQ948553.1"/>
</dbReference>
<evidence type="ECO:0000256" key="1">
    <source>
        <dbReference type="SAM" id="MobiDB-lite"/>
    </source>
</evidence>
<dbReference type="EMBL" id="LMWS01000018">
    <property type="protein sequence ID" value="KUN37665.1"/>
    <property type="molecule type" value="Genomic_DNA"/>
</dbReference>
<evidence type="ECO:0000313" key="2">
    <source>
        <dbReference type="EMBL" id="KUN37665.1"/>
    </source>
</evidence>
<proteinExistence type="predicted"/>
<reference evidence="2 3" key="1">
    <citation type="submission" date="2015-10" db="EMBL/GenBank/DDBJ databases">
        <title>Draft genome sequence of Streptomyces longwoodensis DSM 41677, type strain for the species Streptomyces longwoodensis.</title>
        <authorList>
            <person name="Ruckert C."/>
            <person name="Winkler A."/>
            <person name="Kalinowski J."/>
            <person name="Kampfer P."/>
            <person name="Glaeser S."/>
        </authorList>
    </citation>
    <scope>NUCLEOTIDE SEQUENCE [LARGE SCALE GENOMIC DNA]</scope>
    <source>
        <strain evidence="2 3">DSM 41677</strain>
    </source>
</reference>
<gene>
    <name evidence="2" type="ORF">AQJ30_15385</name>
</gene>
<name>A0A101QWZ8_9ACTN</name>
<accession>A0A101QWZ8</accession>
<dbReference type="GeneID" id="91430382"/>
<feature type="region of interest" description="Disordered" evidence="1">
    <location>
        <begin position="1"/>
        <end position="75"/>
    </location>
</feature>
<dbReference type="STRING" id="68231.AQJ30_15385"/>
<keyword evidence="3" id="KW-1185">Reference proteome</keyword>
<evidence type="ECO:0008006" key="4">
    <source>
        <dbReference type="Google" id="ProtNLM"/>
    </source>
</evidence>
<dbReference type="Gene3D" id="1.20.5.320">
    <property type="entry name" value="6-Phosphogluconate Dehydrogenase, domain 3"/>
    <property type="match status" value="1"/>
</dbReference>
<protein>
    <recommendedName>
        <fullName evidence="4">Collagen-like protein</fullName>
    </recommendedName>
</protein>
<dbReference type="AlphaFoldDB" id="A0A101QWZ8"/>
<sequence length="158" mass="16048">MASRPAMRLIPDNPLAGVLRETERAARQPGPRGRQGERGPRGEQGPQGVQGVPGPPGEPGPPGAPGGPPAASIISTSADGRVTWVYQQPFTQPPVIGALVVDPDPADVRAAWVTLEAVSTTQATMRVWQSTTVATGGQTAVPAGSGVKVHVTAVGTIA</sequence>
<dbReference type="Proteomes" id="UP000053271">
    <property type="component" value="Unassembled WGS sequence"/>
</dbReference>